<accession>A0AAW2PHG8</accession>
<protein>
    <submittedName>
        <fullName evidence="1">Uncharacterized protein</fullName>
    </submittedName>
</protein>
<gene>
    <name evidence="1" type="ORF">Sangu_0987900</name>
</gene>
<organism evidence="1">
    <name type="scientific">Sesamum angustifolium</name>
    <dbReference type="NCBI Taxonomy" id="2727405"/>
    <lineage>
        <taxon>Eukaryota</taxon>
        <taxon>Viridiplantae</taxon>
        <taxon>Streptophyta</taxon>
        <taxon>Embryophyta</taxon>
        <taxon>Tracheophyta</taxon>
        <taxon>Spermatophyta</taxon>
        <taxon>Magnoliopsida</taxon>
        <taxon>eudicotyledons</taxon>
        <taxon>Gunneridae</taxon>
        <taxon>Pentapetalae</taxon>
        <taxon>asterids</taxon>
        <taxon>lamiids</taxon>
        <taxon>Lamiales</taxon>
        <taxon>Pedaliaceae</taxon>
        <taxon>Sesamum</taxon>
    </lineage>
</organism>
<proteinExistence type="predicted"/>
<reference evidence="1" key="2">
    <citation type="journal article" date="2024" name="Plant">
        <title>Genomic evolution and insights into agronomic trait innovations of Sesamum species.</title>
        <authorList>
            <person name="Miao H."/>
            <person name="Wang L."/>
            <person name="Qu L."/>
            <person name="Liu H."/>
            <person name="Sun Y."/>
            <person name="Le M."/>
            <person name="Wang Q."/>
            <person name="Wei S."/>
            <person name="Zheng Y."/>
            <person name="Lin W."/>
            <person name="Duan Y."/>
            <person name="Cao H."/>
            <person name="Xiong S."/>
            <person name="Wang X."/>
            <person name="Wei L."/>
            <person name="Li C."/>
            <person name="Ma Q."/>
            <person name="Ju M."/>
            <person name="Zhao R."/>
            <person name="Li G."/>
            <person name="Mu C."/>
            <person name="Tian Q."/>
            <person name="Mei H."/>
            <person name="Zhang T."/>
            <person name="Gao T."/>
            <person name="Zhang H."/>
        </authorList>
    </citation>
    <scope>NUCLEOTIDE SEQUENCE</scope>
    <source>
        <strain evidence="1">G01</strain>
    </source>
</reference>
<dbReference type="AlphaFoldDB" id="A0AAW2PHG8"/>
<evidence type="ECO:0000313" key="1">
    <source>
        <dbReference type="EMBL" id="KAL0354066.1"/>
    </source>
</evidence>
<sequence>MKLKAKWRFLNGENEFPVLRRELLDSIDFDDLSWESATATCDWRWTRKFLLILSWCRARTEVKFSPARIGRKNTPRKQETVAASSVSVLVLFGPRSGYSSSPIQERRL</sequence>
<name>A0AAW2PHG8_9LAMI</name>
<comment type="caution">
    <text evidence="1">The sequence shown here is derived from an EMBL/GenBank/DDBJ whole genome shotgun (WGS) entry which is preliminary data.</text>
</comment>
<dbReference type="EMBL" id="JACGWK010000005">
    <property type="protein sequence ID" value="KAL0354066.1"/>
    <property type="molecule type" value="Genomic_DNA"/>
</dbReference>
<reference evidence="1" key="1">
    <citation type="submission" date="2020-06" db="EMBL/GenBank/DDBJ databases">
        <authorList>
            <person name="Li T."/>
            <person name="Hu X."/>
            <person name="Zhang T."/>
            <person name="Song X."/>
            <person name="Zhang H."/>
            <person name="Dai N."/>
            <person name="Sheng W."/>
            <person name="Hou X."/>
            <person name="Wei L."/>
        </authorList>
    </citation>
    <scope>NUCLEOTIDE SEQUENCE</scope>
    <source>
        <strain evidence="1">G01</strain>
        <tissue evidence="1">Leaf</tissue>
    </source>
</reference>